<dbReference type="SUPFAM" id="SSF56176">
    <property type="entry name" value="FAD-binding/transporter-associated domain-like"/>
    <property type="match status" value="1"/>
</dbReference>
<evidence type="ECO:0000259" key="5">
    <source>
        <dbReference type="PROSITE" id="PS51387"/>
    </source>
</evidence>
<dbReference type="InterPro" id="IPR016169">
    <property type="entry name" value="FAD-bd_PCMH_sub2"/>
</dbReference>
<keyword evidence="3" id="KW-0274">FAD</keyword>
<accession>A0ABR1UWN4</accession>
<dbReference type="Proteomes" id="UP001446871">
    <property type="component" value="Unassembled WGS sequence"/>
</dbReference>
<dbReference type="InterPro" id="IPR016166">
    <property type="entry name" value="FAD-bd_PCMH"/>
</dbReference>
<evidence type="ECO:0000256" key="2">
    <source>
        <dbReference type="ARBA" id="ARBA00022630"/>
    </source>
</evidence>
<dbReference type="InterPro" id="IPR036318">
    <property type="entry name" value="FAD-bd_PCMH-like_sf"/>
</dbReference>
<evidence type="ECO:0000313" key="7">
    <source>
        <dbReference type="Proteomes" id="UP001446871"/>
    </source>
</evidence>
<evidence type="ECO:0000256" key="3">
    <source>
        <dbReference type="ARBA" id="ARBA00022827"/>
    </source>
</evidence>
<evidence type="ECO:0000256" key="1">
    <source>
        <dbReference type="ARBA" id="ARBA00005466"/>
    </source>
</evidence>
<proteinExistence type="inferred from homology"/>
<feature type="domain" description="FAD-binding PCMH-type" evidence="5">
    <location>
        <begin position="45"/>
        <end position="210"/>
    </location>
</feature>
<dbReference type="Pfam" id="PF01565">
    <property type="entry name" value="FAD_binding_4"/>
    <property type="match status" value="1"/>
</dbReference>
<dbReference type="EMBL" id="JAQQWM010000005">
    <property type="protein sequence ID" value="KAK8063332.1"/>
    <property type="molecule type" value="Genomic_DNA"/>
</dbReference>
<dbReference type="InterPro" id="IPR050416">
    <property type="entry name" value="FAD-linked_Oxidoreductase"/>
</dbReference>
<name>A0ABR1UWN4_9PEZI</name>
<comment type="similarity">
    <text evidence="1">Belongs to the oxygen-dependent FAD-linked oxidoreductase family.</text>
</comment>
<dbReference type="PANTHER" id="PTHR42973:SF22">
    <property type="entry name" value="FAD-BINDING PCMH-TYPE DOMAIN-CONTAINING PROTEIN-RELATED"/>
    <property type="match status" value="1"/>
</dbReference>
<gene>
    <name evidence="6" type="ORF">PG996_007984</name>
</gene>
<keyword evidence="7" id="KW-1185">Reference proteome</keyword>
<sequence>MPHPPCPNNGIAIALASVLGDDKVAHPGSPAYQNSVASYYSVQQATIRPACVVFPRTATLTKEGPSIAFGVRSGGHTGWAGASNIAGGVTLDLTGLNDIEVTQEGTIVRVGTGATWDAMYQKLHPLGRTVAGGRVAGVGAGGLTLGGGISHLSPQRGWKCDTVLNFQVVLSDGQVVNANADENADLFFALRGGGGNFGIIEKEARALGAYDPFVFLSYAMPDQNPIASYGEENVRRLVAVRDRVDPAGMFTKQVPGRHKIHNA</sequence>
<dbReference type="Gene3D" id="3.30.465.10">
    <property type="match status" value="1"/>
</dbReference>
<dbReference type="PANTHER" id="PTHR42973">
    <property type="entry name" value="BINDING OXIDOREDUCTASE, PUTATIVE (AFU_ORTHOLOGUE AFUA_1G17690)-RELATED"/>
    <property type="match status" value="1"/>
</dbReference>
<dbReference type="InterPro" id="IPR006094">
    <property type="entry name" value="Oxid_FAD_bind_N"/>
</dbReference>
<reference evidence="6 7" key="1">
    <citation type="submission" date="2023-01" db="EMBL/GenBank/DDBJ databases">
        <title>Analysis of 21 Apiospora genomes using comparative genomics revels a genus with tremendous synthesis potential of carbohydrate active enzymes and secondary metabolites.</title>
        <authorList>
            <person name="Sorensen T."/>
        </authorList>
    </citation>
    <scope>NUCLEOTIDE SEQUENCE [LARGE SCALE GENOMIC DNA]</scope>
    <source>
        <strain evidence="6 7">CBS 83171</strain>
    </source>
</reference>
<keyword evidence="4" id="KW-0560">Oxidoreductase</keyword>
<dbReference type="PROSITE" id="PS51387">
    <property type="entry name" value="FAD_PCMH"/>
    <property type="match status" value="1"/>
</dbReference>
<comment type="caution">
    <text evidence="6">The sequence shown here is derived from an EMBL/GenBank/DDBJ whole genome shotgun (WGS) entry which is preliminary data.</text>
</comment>
<organism evidence="6 7">
    <name type="scientific">Apiospora saccharicola</name>
    <dbReference type="NCBI Taxonomy" id="335842"/>
    <lineage>
        <taxon>Eukaryota</taxon>
        <taxon>Fungi</taxon>
        <taxon>Dikarya</taxon>
        <taxon>Ascomycota</taxon>
        <taxon>Pezizomycotina</taxon>
        <taxon>Sordariomycetes</taxon>
        <taxon>Xylariomycetidae</taxon>
        <taxon>Amphisphaeriales</taxon>
        <taxon>Apiosporaceae</taxon>
        <taxon>Apiospora</taxon>
    </lineage>
</organism>
<evidence type="ECO:0000256" key="4">
    <source>
        <dbReference type="ARBA" id="ARBA00023002"/>
    </source>
</evidence>
<keyword evidence="2" id="KW-0285">Flavoprotein</keyword>
<evidence type="ECO:0000313" key="6">
    <source>
        <dbReference type="EMBL" id="KAK8063332.1"/>
    </source>
</evidence>
<protein>
    <submittedName>
        <fullName evidence="6">Oxidoreductase FAD-binding protein</fullName>
    </submittedName>
</protein>